<organism evidence="3 4">
    <name type="scientific">Cryoendolithus antarcticus</name>
    <dbReference type="NCBI Taxonomy" id="1507870"/>
    <lineage>
        <taxon>Eukaryota</taxon>
        <taxon>Fungi</taxon>
        <taxon>Dikarya</taxon>
        <taxon>Ascomycota</taxon>
        <taxon>Pezizomycotina</taxon>
        <taxon>Dothideomycetes</taxon>
        <taxon>Dothideomycetidae</taxon>
        <taxon>Cladosporiales</taxon>
        <taxon>Cladosporiaceae</taxon>
        <taxon>Cryoendolithus</taxon>
    </lineage>
</organism>
<comment type="caution">
    <text evidence="3">The sequence shown here is derived from an EMBL/GenBank/DDBJ whole genome shotgun (WGS) entry which is preliminary data.</text>
</comment>
<evidence type="ECO:0000256" key="1">
    <source>
        <dbReference type="SAM" id="MobiDB-lite"/>
    </source>
</evidence>
<protein>
    <recommendedName>
        <fullName evidence="2">Oxidoreductase-like domain-containing protein</fullName>
    </recommendedName>
</protein>
<evidence type="ECO:0000313" key="4">
    <source>
        <dbReference type="Proteomes" id="UP000192596"/>
    </source>
</evidence>
<dbReference type="Gene3D" id="3.80.10.10">
    <property type="entry name" value="Ribonuclease Inhibitor"/>
    <property type="match status" value="1"/>
</dbReference>
<keyword evidence="4" id="KW-1185">Reference proteome</keyword>
<dbReference type="InterPro" id="IPR019180">
    <property type="entry name" value="Oxidoreductase-like_N"/>
</dbReference>
<dbReference type="GO" id="GO:0005739">
    <property type="term" value="C:mitochondrion"/>
    <property type="evidence" value="ECO:0007669"/>
    <property type="project" value="TreeGrafter"/>
</dbReference>
<name>A0A1V8SQ82_9PEZI</name>
<dbReference type="EMBL" id="NAJO01000031">
    <property type="protein sequence ID" value="OQO01326.1"/>
    <property type="molecule type" value="Genomic_DNA"/>
</dbReference>
<gene>
    <name evidence="3" type="ORF">B0A48_12881</name>
</gene>
<dbReference type="InterPro" id="IPR039251">
    <property type="entry name" value="OXLD1"/>
</dbReference>
<dbReference type="Pfam" id="PF09791">
    <property type="entry name" value="Oxidored-like"/>
    <property type="match status" value="1"/>
</dbReference>
<dbReference type="Proteomes" id="UP000192596">
    <property type="component" value="Unassembled WGS sequence"/>
</dbReference>
<evidence type="ECO:0000313" key="3">
    <source>
        <dbReference type="EMBL" id="OQO01326.1"/>
    </source>
</evidence>
<dbReference type="AlphaFoldDB" id="A0A1V8SQ82"/>
<dbReference type="InterPro" id="IPR032675">
    <property type="entry name" value="LRR_dom_sf"/>
</dbReference>
<dbReference type="InParanoid" id="A0A1V8SQ82"/>
<sequence>MYSKDQIRACAISTERIVAQAVKASAIPIETVDLYGSISRCAMSFHRIEHFGAVLEISTLKSLVLFVTSNEKLEDGGCHIDHSHIISALLSQLSRLERLDLRWCNARRTDLTGADLVDRLFFADVAPLSFTSLNGLSLKGIYTTSTNLLTFLQRHVQLRILCLERVKLLDGTFDPIFGHMSDIMELDSFYMCDLSHASEFARLQFIGVVGRNLYGHGGPPTRVRREGVHARERLQYKIITGRVRGDGRNQRYYRDVKDRFGYKTDPLDTPLLPKRPQAPVSPSPVVPEALIDSDKEDRIVKARVVFGSRLASPVERWDAIKRASTNIAGVLVPPRPEEPDNCCMSGCVNCVWDLFRDELEEWAAKKAEAREKMAAQRGSEAAVSMENDGGGSNTNWEMSGEDSEKADLFEGIPVGIRAFMETEKRLKMLQKQQEQAQGV</sequence>
<feature type="region of interest" description="Disordered" evidence="1">
    <location>
        <begin position="378"/>
        <end position="403"/>
    </location>
</feature>
<dbReference type="STRING" id="1507870.A0A1V8SQ82"/>
<dbReference type="SUPFAM" id="SSF52047">
    <property type="entry name" value="RNI-like"/>
    <property type="match status" value="1"/>
</dbReference>
<feature type="domain" description="Oxidoreductase-like" evidence="2">
    <location>
        <begin position="327"/>
        <end position="370"/>
    </location>
</feature>
<accession>A0A1V8SQ82</accession>
<dbReference type="PANTHER" id="PTHR21193">
    <property type="entry name" value="OXIDOREDUCTASE-LIKE DOMAIN-CONTAINING PROTEIN 1"/>
    <property type="match status" value="1"/>
</dbReference>
<dbReference type="PANTHER" id="PTHR21193:SF3">
    <property type="entry name" value="OXIDOREDUCTASE-LIKE DOMAIN-CONTAINING PROTEIN 1"/>
    <property type="match status" value="1"/>
</dbReference>
<reference evidence="4" key="1">
    <citation type="submission" date="2017-03" db="EMBL/GenBank/DDBJ databases">
        <title>Genomes of endolithic fungi from Antarctica.</title>
        <authorList>
            <person name="Coleine C."/>
            <person name="Masonjones S."/>
            <person name="Stajich J.E."/>
        </authorList>
    </citation>
    <scope>NUCLEOTIDE SEQUENCE [LARGE SCALE GENOMIC DNA]</scope>
    <source>
        <strain evidence="4">CCFEE 5527</strain>
    </source>
</reference>
<proteinExistence type="predicted"/>
<evidence type="ECO:0000259" key="2">
    <source>
        <dbReference type="Pfam" id="PF09791"/>
    </source>
</evidence>
<dbReference type="OrthoDB" id="10064411at2759"/>